<dbReference type="Pfam" id="PF02366">
    <property type="entry name" value="PMT"/>
    <property type="match status" value="1"/>
</dbReference>
<dbReference type="GO" id="GO:0005886">
    <property type="term" value="C:plasma membrane"/>
    <property type="evidence" value="ECO:0007669"/>
    <property type="project" value="UniProtKB-SubCell"/>
</dbReference>
<keyword evidence="7 8" id="KW-0472">Membrane</keyword>
<feature type="transmembrane region" description="Helical" evidence="8">
    <location>
        <begin position="57"/>
        <end position="73"/>
    </location>
</feature>
<evidence type="ECO:0000256" key="7">
    <source>
        <dbReference type="ARBA" id="ARBA00023136"/>
    </source>
</evidence>
<dbReference type="PANTHER" id="PTHR33908:SF3">
    <property type="entry name" value="UNDECAPRENYL PHOSPHATE-ALPHA-4-AMINO-4-DEOXY-L-ARABINOSE ARABINOSYL TRANSFERASE"/>
    <property type="match status" value="1"/>
</dbReference>
<feature type="transmembrane region" description="Helical" evidence="8">
    <location>
        <begin position="131"/>
        <end position="148"/>
    </location>
</feature>
<dbReference type="GO" id="GO:0006493">
    <property type="term" value="P:protein O-linked glycosylation"/>
    <property type="evidence" value="ECO:0007669"/>
    <property type="project" value="InterPro"/>
</dbReference>
<feature type="transmembrane region" description="Helical" evidence="8">
    <location>
        <begin position="199"/>
        <end position="216"/>
    </location>
</feature>
<dbReference type="PANTHER" id="PTHR33908">
    <property type="entry name" value="MANNOSYLTRANSFERASE YKCB-RELATED"/>
    <property type="match status" value="1"/>
</dbReference>
<feature type="transmembrane region" description="Helical" evidence="8">
    <location>
        <begin position="370"/>
        <end position="389"/>
    </location>
</feature>
<accession>A0A7C2Z2W2</accession>
<feature type="transmembrane region" description="Helical" evidence="8">
    <location>
        <begin position="331"/>
        <end position="358"/>
    </location>
</feature>
<feature type="transmembrane region" description="Helical" evidence="8">
    <location>
        <begin position="244"/>
        <end position="270"/>
    </location>
</feature>
<dbReference type="GO" id="GO:0016763">
    <property type="term" value="F:pentosyltransferase activity"/>
    <property type="evidence" value="ECO:0007669"/>
    <property type="project" value="TreeGrafter"/>
</dbReference>
<evidence type="ECO:0000256" key="2">
    <source>
        <dbReference type="ARBA" id="ARBA00022475"/>
    </source>
</evidence>
<dbReference type="GO" id="GO:0010041">
    <property type="term" value="P:response to iron(III) ion"/>
    <property type="evidence" value="ECO:0007669"/>
    <property type="project" value="TreeGrafter"/>
</dbReference>
<reference evidence="10" key="1">
    <citation type="journal article" date="2020" name="mSystems">
        <title>Genome- and Community-Level Interaction Insights into Carbon Utilization and Element Cycling Functions of Hydrothermarchaeota in Hydrothermal Sediment.</title>
        <authorList>
            <person name="Zhou Z."/>
            <person name="Liu Y."/>
            <person name="Xu W."/>
            <person name="Pan J."/>
            <person name="Luo Z.H."/>
            <person name="Li M."/>
        </authorList>
    </citation>
    <scope>NUCLEOTIDE SEQUENCE [LARGE SCALE GENOMIC DNA]</scope>
    <source>
        <strain evidence="10">SpSt-132</strain>
    </source>
</reference>
<dbReference type="GO" id="GO:0000030">
    <property type="term" value="F:mannosyltransferase activity"/>
    <property type="evidence" value="ECO:0007669"/>
    <property type="project" value="InterPro"/>
</dbReference>
<sequence length="493" mass="57187">MVYLLAALVPLLYLFNLGSFQVWSPNEAFYADSARTMIKSGNFIDPYYNGELRLNKPPMTYWLVAFGYYLLGINEWGLRLMHALLGLMTGIITLLMAKELTGSYKVGIFSFLMLTLSVQFFANSQYASPEVPFTFFITLSLYLWLMSYKRNSFILLLFAFLSSSCAMLVKGPAGFVLPAGIVFLYLLFTDPKELLKVRYYLLSFVSLILGLWWHAYELFTKGSFFWELFQKENLKRVYDGKDPFYFYLLDLNVSFLPYAFLFFFAFLWVVLKIKREYALPMVWFLLVYGIFSLVAQKIPVYVLPAFPALAIMTSGFMLSQDWERLKRYATLLLLVLISTALAVGIFIFSMPLAFLLLIPIPFLLFLKDHRLSPALAGIMFIVLLKFVLLTNLEEKRKAKELGEFIKLLDPKSSMLVYEVGHFHHSLPFYAERRIIRDKEPQKGSIVVYKSGTFEKCQPIKSFRLYTGSESRLFKLLMDARKGKNFEDFFVCIY</sequence>
<dbReference type="GO" id="GO:0009103">
    <property type="term" value="P:lipopolysaccharide biosynthetic process"/>
    <property type="evidence" value="ECO:0007669"/>
    <property type="project" value="UniProtKB-ARBA"/>
</dbReference>
<evidence type="ECO:0000256" key="6">
    <source>
        <dbReference type="ARBA" id="ARBA00022989"/>
    </source>
</evidence>
<keyword evidence="3" id="KW-0328">Glycosyltransferase</keyword>
<keyword evidence="6 8" id="KW-1133">Transmembrane helix</keyword>
<protein>
    <submittedName>
        <fullName evidence="10">Glycosyltransferase family 39 protein</fullName>
    </submittedName>
</protein>
<feature type="domain" description="ArnT-like N-terminal" evidence="9">
    <location>
        <begin position="3"/>
        <end position="209"/>
    </location>
</feature>
<evidence type="ECO:0000256" key="3">
    <source>
        <dbReference type="ARBA" id="ARBA00022676"/>
    </source>
</evidence>
<keyword evidence="5 8" id="KW-0812">Transmembrane</keyword>
<name>A0A7C2Z2W2_9AQUI</name>
<gene>
    <name evidence="10" type="ORF">ENO47_03100</name>
</gene>
<dbReference type="AlphaFoldDB" id="A0A7C2Z2W2"/>
<organism evidence="10">
    <name type="scientific">Hydrogenobacter sp</name>
    <dbReference type="NCBI Taxonomy" id="2152829"/>
    <lineage>
        <taxon>Bacteria</taxon>
        <taxon>Pseudomonadati</taxon>
        <taxon>Aquificota</taxon>
        <taxon>Aquificia</taxon>
        <taxon>Aquificales</taxon>
        <taxon>Aquificaceae</taxon>
        <taxon>Hydrogenobacter</taxon>
    </lineage>
</organism>
<dbReference type="InterPro" id="IPR050297">
    <property type="entry name" value="LipidA_mod_glycosyltrf_83"/>
</dbReference>
<evidence type="ECO:0000256" key="4">
    <source>
        <dbReference type="ARBA" id="ARBA00022679"/>
    </source>
</evidence>
<evidence type="ECO:0000259" key="9">
    <source>
        <dbReference type="Pfam" id="PF02366"/>
    </source>
</evidence>
<keyword evidence="4 10" id="KW-0808">Transferase</keyword>
<feature type="transmembrane region" description="Helical" evidence="8">
    <location>
        <begin position="154"/>
        <end position="187"/>
    </location>
</feature>
<evidence type="ECO:0000256" key="8">
    <source>
        <dbReference type="SAM" id="Phobius"/>
    </source>
</evidence>
<comment type="subcellular location">
    <subcellularLocation>
        <location evidence="1">Cell membrane</location>
        <topology evidence="1">Multi-pass membrane protein</topology>
    </subcellularLocation>
</comment>
<proteinExistence type="predicted"/>
<feature type="transmembrane region" description="Helical" evidence="8">
    <location>
        <begin position="277"/>
        <end position="295"/>
    </location>
</feature>
<dbReference type="InterPro" id="IPR003342">
    <property type="entry name" value="ArnT-like_N"/>
</dbReference>
<comment type="caution">
    <text evidence="10">The sequence shown here is derived from an EMBL/GenBank/DDBJ whole genome shotgun (WGS) entry which is preliminary data.</text>
</comment>
<feature type="transmembrane region" description="Helical" evidence="8">
    <location>
        <begin position="301"/>
        <end position="319"/>
    </location>
</feature>
<evidence type="ECO:0000256" key="5">
    <source>
        <dbReference type="ARBA" id="ARBA00022692"/>
    </source>
</evidence>
<feature type="transmembrane region" description="Helical" evidence="8">
    <location>
        <begin position="103"/>
        <end position="122"/>
    </location>
</feature>
<keyword evidence="2" id="KW-1003">Cell membrane</keyword>
<dbReference type="EMBL" id="DSFP01000031">
    <property type="protein sequence ID" value="HEW45643.1"/>
    <property type="molecule type" value="Genomic_DNA"/>
</dbReference>
<evidence type="ECO:0000256" key="1">
    <source>
        <dbReference type="ARBA" id="ARBA00004651"/>
    </source>
</evidence>
<evidence type="ECO:0000313" key="10">
    <source>
        <dbReference type="EMBL" id="HEW45643.1"/>
    </source>
</evidence>